<keyword evidence="2" id="KW-0378">Hydrolase</keyword>
<dbReference type="Gene3D" id="3.40.50.1820">
    <property type="entry name" value="alpha/beta hydrolase"/>
    <property type="match status" value="1"/>
</dbReference>
<dbReference type="OrthoDB" id="63519at2"/>
<protein>
    <submittedName>
        <fullName evidence="2">Alpha/beta hydrolase</fullName>
    </submittedName>
</protein>
<sequence>MTNMVTSADGTRIAYDLLGSGPPVVVVGGATCERTRMAGIAEELAEHFSVVNYDRRGRGESGDAEHYEVAREVEDLGALAAAVGGPVALYGHSSGAGLVLQASAAGVPVSRAVLHEPPYVAADMAAESRASAAELTALLGQGRRDDALAHFLTMTGVPAEEVAGWRTEPWWAGTAALAHTLAYDTAVLGGPTGGTVPTALVAAATVPTLVLVGGASPEWMLETVRDLSRALPDGRLQVLPGQHHVVPPEVLAPVLREFLAP</sequence>
<name>A0A1Q8CUH8_9PSEU</name>
<accession>A0A1Q8CUH8</accession>
<dbReference type="RefSeq" id="WP_075125053.1">
    <property type="nucleotide sequence ID" value="NZ_MSIE01000012.1"/>
</dbReference>
<dbReference type="EMBL" id="MSIE01000012">
    <property type="protein sequence ID" value="OLF18018.1"/>
    <property type="molecule type" value="Genomic_DNA"/>
</dbReference>
<organism evidence="2 3">
    <name type="scientific">Actinophytocola xanthii</name>
    <dbReference type="NCBI Taxonomy" id="1912961"/>
    <lineage>
        <taxon>Bacteria</taxon>
        <taxon>Bacillati</taxon>
        <taxon>Actinomycetota</taxon>
        <taxon>Actinomycetes</taxon>
        <taxon>Pseudonocardiales</taxon>
        <taxon>Pseudonocardiaceae</taxon>
    </lineage>
</organism>
<dbReference type="SUPFAM" id="SSF53474">
    <property type="entry name" value="alpha/beta-Hydrolases"/>
    <property type="match status" value="1"/>
</dbReference>
<dbReference type="Pfam" id="PF12697">
    <property type="entry name" value="Abhydrolase_6"/>
    <property type="match status" value="1"/>
</dbReference>
<reference evidence="2 3" key="1">
    <citation type="submission" date="2016-12" db="EMBL/GenBank/DDBJ databases">
        <title>The draft genome sequence of Actinophytocola sp. 11-183.</title>
        <authorList>
            <person name="Wang W."/>
            <person name="Yuan L."/>
        </authorList>
    </citation>
    <scope>NUCLEOTIDE SEQUENCE [LARGE SCALE GENOMIC DNA]</scope>
    <source>
        <strain evidence="2 3">11-183</strain>
    </source>
</reference>
<dbReference type="GO" id="GO:0016787">
    <property type="term" value="F:hydrolase activity"/>
    <property type="evidence" value="ECO:0007669"/>
    <property type="project" value="UniProtKB-KW"/>
</dbReference>
<evidence type="ECO:0000313" key="3">
    <source>
        <dbReference type="Proteomes" id="UP000185596"/>
    </source>
</evidence>
<feature type="domain" description="AB hydrolase-1" evidence="1">
    <location>
        <begin position="37"/>
        <end position="246"/>
    </location>
</feature>
<dbReference type="InterPro" id="IPR050471">
    <property type="entry name" value="AB_hydrolase"/>
</dbReference>
<comment type="caution">
    <text evidence="2">The sequence shown here is derived from an EMBL/GenBank/DDBJ whole genome shotgun (WGS) entry which is preliminary data.</text>
</comment>
<evidence type="ECO:0000313" key="2">
    <source>
        <dbReference type="EMBL" id="OLF18018.1"/>
    </source>
</evidence>
<proteinExistence type="predicted"/>
<dbReference type="InterPro" id="IPR029058">
    <property type="entry name" value="AB_hydrolase_fold"/>
</dbReference>
<dbReference type="STRING" id="1912961.BU204_08575"/>
<dbReference type="PANTHER" id="PTHR43433">
    <property type="entry name" value="HYDROLASE, ALPHA/BETA FOLD FAMILY PROTEIN"/>
    <property type="match status" value="1"/>
</dbReference>
<gene>
    <name evidence="2" type="ORF">BU204_08575</name>
</gene>
<evidence type="ECO:0000259" key="1">
    <source>
        <dbReference type="Pfam" id="PF12697"/>
    </source>
</evidence>
<dbReference type="PANTHER" id="PTHR43433:SF5">
    <property type="entry name" value="AB HYDROLASE-1 DOMAIN-CONTAINING PROTEIN"/>
    <property type="match status" value="1"/>
</dbReference>
<dbReference type="Proteomes" id="UP000185596">
    <property type="component" value="Unassembled WGS sequence"/>
</dbReference>
<dbReference type="AlphaFoldDB" id="A0A1Q8CUH8"/>
<keyword evidence="3" id="KW-1185">Reference proteome</keyword>
<dbReference type="InterPro" id="IPR000073">
    <property type="entry name" value="AB_hydrolase_1"/>
</dbReference>